<dbReference type="InterPro" id="IPR036625">
    <property type="entry name" value="E3-bd_dom_sf"/>
</dbReference>
<dbReference type="RefSeq" id="WP_167164036.1">
    <property type="nucleotide sequence ID" value="NZ_BAAAOO010000012.1"/>
</dbReference>
<evidence type="ECO:0008006" key="6">
    <source>
        <dbReference type="Google" id="ProtNLM"/>
    </source>
</evidence>
<accession>A0ABX0SAZ9</accession>
<evidence type="ECO:0000259" key="2">
    <source>
        <dbReference type="Pfam" id="PF11774"/>
    </source>
</evidence>
<protein>
    <recommendedName>
        <fullName evidence="6">Lsr2 family protein</fullName>
    </recommendedName>
</protein>
<evidence type="ECO:0000259" key="3">
    <source>
        <dbReference type="Pfam" id="PF23359"/>
    </source>
</evidence>
<organism evidence="4 5">
    <name type="scientific">Brooklawnia cerclae</name>
    <dbReference type="NCBI Taxonomy" id="349934"/>
    <lineage>
        <taxon>Bacteria</taxon>
        <taxon>Bacillati</taxon>
        <taxon>Actinomycetota</taxon>
        <taxon>Actinomycetes</taxon>
        <taxon>Propionibacteriales</taxon>
        <taxon>Propionibacteriaceae</taxon>
        <taxon>Brooklawnia</taxon>
    </lineage>
</organism>
<comment type="caution">
    <text evidence="4">The sequence shown here is derived from an EMBL/GenBank/DDBJ whole genome shotgun (WGS) entry which is preliminary data.</text>
</comment>
<feature type="domain" description="Lsr2 dimerization" evidence="2">
    <location>
        <begin position="1"/>
        <end position="57"/>
    </location>
</feature>
<dbReference type="Proteomes" id="UP000749311">
    <property type="component" value="Unassembled WGS sequence"/>
</dbReference>
<evidence type="ECO:0000313" key="5">
    <source>
        <dbReference type="Proteomes" id="UP000749311"/>
    </source>
</evidence>
<dbReference type="InterPro" id="IPR042261">
    <property type="entry name" value="Lsr2-like_dimerization"/>
</dbReference>
<keyword evidence="5" id="KW-1185">Reference proteome</keyword>
<dbReference type="EMBL" id="JAAMOZ010000001">
    <property type="protein sequence ID" value="NIH55572.1"/>
    <property type="molecule type" value="Genomic_DNA"/>
</dbReference>
<name>A0ABX0SAZ9_9ACTN</name>
<dbReference type="InterPro" id="IPR055370">
    <property type="entry name" value="Lsr2_DNA-bd"/>
</dbReference>
<feature type="domain" description="Lsr2 DNA-binding" evidence="3">
    <location>
        <begin position="71"/>
        <end position="104"/>
    </location>
</feature>
<evidence type="ECO:0000256" key="1">
    <source>
        <dbReference type="ARBA" id="ARBA00023125"/>
    </source>
</evidence>
<keyword evidence="1" id="KW-0238">DNA-binding</keyword>
<dbReference type="InterPro" id="IPR024412">
    <property type="entry name" value="Lsr2_dim_dom"/>
</dbReference>
<dbReference type="Pfam" id="PF11774">
    <property type="entry name" value="Lsr2"/>
    <property type="match status" value="1"/>
</dbReference>
<dbReference type="Gene3D" id="3.30.60.230">
    <property type="entry name" value="Lsr2, dimerization domain"/>
    <property type="match status" value="1"/>
</dbReference>
<sequence>MAQRVEYILVDDLDQTAADETVRFSLDGVNYEIDLSSANAARLREGLAGYIGSARRNGGRRARAAASTKAPTATQIRAWAADNGFDVSARGRVPANIRAAYERAHA</sequence>
<gene>
    <name evidence="4" type="ORF">FB473_000217</name>
</gene>
<proteinExistence type="predicted"/>
<dbReference type="Gene3D" id="4.10.320.10">
    <property type="entry name" value="E3-binding domain"/>
    <property type="match status" value="1"/>
</dbReference>
<reference evidence="4 5" key="1">
    <citation type="submission" date="2020-02" db="EMBL/GenBank/DDBJ databases">
        <title>Sequencing the genomes of 1000 actinobacteria strains.</title>
        <authorList>
            <person name="Klenk H.-P."/>
        </authorList>
    </citation>
    <scope>NUCLEOTIDE SEQUENCE [LARGE SCALE GENOMIC DNA]</scope>
    <source>
        <strain evidence="4 5">DSM 19609</strain>
    </source>
</reference>
<dbReference type="Pfam" id="PF23359">
    <property type="entry name" value="Lsr2_DNA-bd"/>
    <property type="match status" value="1"/>
</dbReference>
<evidence type="ECO:0000313" key="4">
    <source>
        <dbReference type="EMBL" id="NIH55572.1"/>
    </source>
</evidence>